<feature type="compositionally biased region" description="Gly residues" evidence="1">
    <location>
        <begin position="1"/>
        <end position="17"/>
    </location>
</feature>
<dbReference type="Proteomes" id="UP000265520">
    <property type="component" value="Unassembled WGS sequence"/>
</dbReference>
<keyword evidence="3" id="KW-1185">Reference proteome</keyword>
<sequence>MQTSGSGGRAGNNGGRAGNNVNNYQQSSFPNQQQGLIP</sequence>
<evidence type="ECO:0000256" key="1">
    <source>
        <dbReference type="SAM" id="MobiDB-lite"/>
    </source>
</evidence>
<reference evidence="2 3" key="1">
    <citation type="journal article" date="2018" name="Front. Plant Sci.">
        <title>Red Clover (Trifolium pratense) and Zigzag Clover (T. medium) - A Picture of Genomic Similarities and Differences.</title>
        <authorList>
            <person name="Dluhosova J."/>
            <person name="Istvanek J."/>
            <person name="Nedelnik J."/>
            <person name="Repkova J."/>
        </authorList>
    </citation>
    <scope>NUCLEOTIDE SEQUENCE [LARGE SCALE GENOMIC DNA]</scope>
    <source>
        <strain evidence="3">cv. 10/8</strain>
        <tissue evidence="2">Leaf</tissue>
    </source>
</reference>
<accession>A0A392UX37</accession>
<dbReference type="EMBL" id="LXQA010969918">
    <property type="protein sequence ID" value="MCI79265.1"/>
    <property type="molecule type" value="Genomic_DNA"/>
</dbReference>
<name>A0A392UX37_9FABA</name>
<comment type="caution">
    <text evidence="2">The sequence shown here is derived from an EMBL/GenBank/DDBJ whole genome shotgun (WGS) entry which is preliminary data.</text>
</comment>
<protein>
    <submittedName>
        <fullName evidence="2">Uncharacterized protein</fullName>
    </submittedName>
</protein>
<evidence type="ECO:0000313" key="2">
    <source>
        <dbReference type="EMBL" id="MCI79265.1"/>
    </source>
</evidence>
<feature type="compositionally biased region" description="Polar residues" evidence="1">
    <location>
        <begin position="24"/>
        <end position="38"/>
    </location>
</feature>
<evidence type="ECO:0000313" key="3">
    <source>
        <dbReference type="Proteomes" id="UP000265520"/>
    </source>
</evidence>
<dbReference type="AlphaFoldDB" id="A0A392UX37"/>
<organism evidence="2 3">
    <name type="scientific">Trifolium medium</name>
    <dbReference type="NCBI Taxonomy" id="97028"/>
    <lineage>
        <taxon>Eukaryota</taxon>
        <taxon>Viridiplantae</taxon>
        <taxon>Streptophyta</taxon>
        <taxon>Embryophyta</taxon>
        <taxon>Tracheophyta</taxon>
        <taxon>Spermatophyta</taxon>
        <taxon>Magnoliopsida</taxon>
        <taxon>eudicotyledons</taxon>
        <taxon>Gunneridae</taxon>
        <taxon>Pentapetalae</taxon>
        <taxon>rosids</taxon>
        <taxon>fabids</taxon>
        <taxon>Fabales</taxon>
        <taxon>Fabaceae</taxon>
        <taxon>Papilionoideae</taxon>
        <taxon>50 kb inversion clade</taxon>
        <taxon>NPAAA clade</taxon>
        <taxon>Hologalegina</taxon>
        <taxon>IRL clade</taxon>
        <taxon>Trifolieae</taxon>
        <taxon>Trifolium</taxon>
    </lineage>
</organism>
<feature type="non-terminal residue" evidence="2">
    <location>
        <position position="38"/>
    </location>
</feature>
<proteinExistence type="predicted"/>
<feature type="region of interest" description="Disordered" evidence="1">
    <location>
        <begin position="1"/>
        <end position="38"/>
    </location>
</feature>